<sequence>MEAVFTIVAKNYIPLANILGDSIREQHDNLPFFIIVADEDEGLIDYQSQRYPIIPANKLGITNLLDMAFKYNVTEFCTAIKPFAFNHLNSIGYDKIIYFDPDIYVFNSLNEVFNKLSDYSMVVTPHFNTIEEQYTGIFREGNILFAGIFNFGFVAINFSGNGKKITNWWSNRLSDKCYADRTDGFHVDQKWADFLPVFFGDIYIERSLGYNMAVWNWHERGIEIINSEYYVYNRINKTKNEKLIFYHYSNYNFKNAGNYDEFVPVLSNKYIDIIPISKFYAYKLSLEGIPEKITKLAYSYAKFDNNVPIAAFHRRLYRQSTALGYSFKKPFESTGNESFYKLLERKKMLTKSIHHDKVNEKNYAGFESKLKLVNMIARLVKFLLGFERYALLCKFSYRYVRPENQIFLLFDDKVKTPFENENRYINL</sequence>
<evidence type="ECO:0008006" key="3">
    <source>
        <dbReference type="Google" id="ProtNLM"/>
    </source>
</evidence>
<dbReference type="EMBL" id="MORL01000022">
    <property type="protein sequence ID" value="OIN56517.1"/>
    <property type="molecule type" value="Genomic_DNA"/>
</dbReference>
<dbReference type="InterPro" id="IPR029044">
    <property type="entry name" value="Nucleotide-diphossugar_trans"/>
</dbReference>
<dbReference type="RefSeq" id="WP_071505902.1">
    <property type="nucleotide sequence ID" value="NZ_MORL01000022.1"/>
</dbReference>
<protein>
    <recommendedName>
        <fullName evidence="3">Glycosyl transferase</fullName>
    </recommendedName>
</protein>
<dbReference type="Gene3D" id="3.90.550.10">
    <property type="entry name" value="Spore Coat Polysaccharide Biosynthesis Protein SpsA, Chain A"/>
    <property type="match status" value="1"/>
</dbReference>
<comment type="caution">
    <text evidence="1">The sequence shown here is derived from an EMBL/GenBank/DDBJ whole genome shotgun (WGS) entry which is preliminary data.</text>
</comment>
<evidence type="ECO:0000313" key="1">
    <source>
        <dbReference type="EMBL" id="OIN56517.1"/>
    </source>
</evidence>
<proteinExistence type="predicted"/>
<evidence type="ECO:0000313" key="2">
    <source>
        <dbReference type="Proteomes" id="UP000181790"/>
    </source>
</evidence>
<dbReference type="Proteomes" id="UP000181790">
    <property type="component" value="Unassembled WGS sequence"/>
</dbReference>
<reference evidence="1 2" key="1">
    <citation type="submission" date="2016-10" db="EMBL/GenBank/DDBJ databases">
        <title>Arsenicibacter rosenii gen. nov., sp. nov., an efficient arsenic-methylating bacterium isolated from an arsenic-contaminated paddy soil.</title>
        <authorList>
            <person name="Huang K."/>
        </authorList>
    </citation>
    <scope>NUCLEOTIDE SEQUENCE [LARGE SCALE GENOMIC DNA]</scope>
    <source>
        <strain evidence="1 2">SM-1</strain>
    </source>
</reference>
<dbReference type="AlphaFoldDB" id="A0A1S2VCN1"/>
<dbReference type="OrthoDB" id="186344at2"/>
<dbReference type="SUPFAM" id="SSF53448">
    <property type="entry name" value="Nucleotide-diphospho-sugar transferases"/>
    <property type="match status" value="1"/>
</dbReference>
<keyword evidence="2" id="KW-1185">Reference proteome</keyword>
<accession>A0A1S2VCN1</accession>
<gene>
    <name evidence="1" type="ORF">BLX24_24690</name>
</gene>
<organism evidence="1 2">
    <name type="scientific">Arsenicibacter rosenii</name>
    <dbReference type="NCBI Taxonomy" id="1750698"/>
    <lineage>
        <taxon>Bacteria</taxon>
        <taxon>Pseudomonadati</taxon>
        <taxon>Bacteroidota</taxon>
        <taxon>Cytophagia</taxon>
        <taxon>Cytophagales</taxon>
        <taxon>Spirosomataceae</taxon>
        <taxon>Arsenicibacter</taxon>
    </lineage>
</organism>
<name>A0A1S2VCN1_9BACT</name>